<sequence>MVQERNRDFADALREAIESRGLSLDRVRAHLLSYGHDVSVATLSYWQTGRSAPVRHASLQALGALEVILQAPRGSLASRLPSQRHRRSGGRVATVLRHGPEEAECDRISAMLGIAWDDGFRRVCQEEFITIGEDRAEKEHSVTDVIVADRDGFDRLLVGYYSDIPGVLPVVGAGHGCSVGRVVSVLRETLTVAELILDQPLRAEDPYLLEHHVSYDSPDVLVRDWQRLHLKSIYSHSVTVSFPPDCPPQRQEFYVGRRVPDLPFRPVSSPASELTIYTRHDDPGTIAVRWSWDDDPAELEQPARRFPDGSLS</sequence>
<accession>K6VVG3</accession>
<dbReference type="STRING" id="100225.SAMN05421595_2645"/>
<protein>
    <submittedName>
        <fullName evidence="1">Uncharacterized protein</fullName>
    </submittedName>
</protein>
<evidence type="ECO:0000313" key="1">
    <source>
        <dbReference type="EMBL" id="GAB79335.1"/>
    </source>
</evidence>
<proteinExistence type="predicted"/>
<reference evidence="1 2" key="1">
    <citation type="submission" date="2012-08" db="EMBL/GenBank/DDBJ databases">
        <title>Whole genome shotgun sequence of Austwickia chelonae NBRC 105200.</title>
        <authorList>
            <person name="Yoshida I."/>
            <person name="Hosoyama A."/>
            <person name="Tsuchikane K."/>
            <person name="Katsumata H."/>
            <person name="Ando Y."/>
            <person name="Ohji S."/>
            <person name="Hamada M."/>
            <person name="Tamura T."/>
            <person name="Yamazoe A."/>
            <person name="Yamazaki S."/>
            <person name="Fujita N."/>
        </authorList>
    </citation>
    <scope>NUCLEOTIDE SEQUENCE [LARGE SCALE GENOMIC DNA]</scope>
    <source>
        <strain evidence="1 2">NBRC 105200</strain>
    </source>
</reference>
<dbReference type="AlphaFoldDB" id="K6VVG3"/>
<gene>
    <name evidence="1" type="ORF">AUCHE_22_01050</name>
</gene>
<dbReference type="OrthoDB" id="3690688at2"/>
<organism evidence="1 2">
    <name type="scientific">Austwickia chelonae NBRC 105200</name>
    <dbReference type="NCBI Taxonomy" id="1184607"/>
    <lineage>
        <taxon>Bacteria</taxon>
        <taxon>Bacillati</taxon>
        <taxon>Actinomycetota</taxon>
        <taxon>Actinomycetes</taxon>
        <taxon>Micrococcales</taxon>
        <taxon>Dermatophilaceae</taxon>
        <taxon>Austwickia</taxon>
    </lineage>
</organism>
<keyword evidence="2" id="KW-1185">Reference proteome</keyword>
<dbReference type="eggNOG" id="ENOG50309MX">
    <property type="taxonomic scope" value="Bacteria"/>
</dbReference>
<comment type="caution">
    <text evidence="1">The sequence shown here is derived from an EMBL/GenBank/DDBJ whole genome shotgun (WGS) entry which is preliminary data.</text>
</comment>
<name>K6VVG3_9MICO</name>
<dbReference type="EMBL" id="BAGZ01000022">
    <property type="protein sequence ID" value="GAB79335.1"/>
    <property type="molecule type" value="Genomic_DNA"/>
</dbReference>
<dbReference type="Proteomes" id="UP000008495">
    <property type="component" value="Unassembled WGS sequence"/>
</dbReference>
<dbReference type="RefSeq" id="WP_006504093.1">
    <property type="nucleotide sequence ID" value="NZ_BAGZ01000022.1"/>
</dbReference>
<evidence type="ECO:0000313" key="2">
    <source>
        <dbReference type="Proteomes" id="UP000008495"/>
    </source>
</evidence>